<evidence type="ECO:0000256" key="1">
    <source>
        <dbReference type="SAM" id="MobiDB-lite"/>
    </source>
</evidence>
<name>A0ABP7VIE8_9ACTN</name>
<feature type="region of interest" description="Disordered" evidence="1">
    <location>
        <begin position="1"/>
        <end position="20"/>
    </location>
</feature>
<keyword evidence="2" id="KW-0472">Membrane</keyword>
<proteinExistence type="predicted"/>
<dbReference type="EMBL" id="BAAAZG010000012">
    <property type="protein sequence ID" value="GAA4067926.1"/>
    <property type="molecule type" value="Genomic_DNA"/>
</dbReference>
<dbReference type="RefSeq" id="WP_344945086.1">
    <property type="nucleotide sequence ID" value="NZ_BAAAZG010000012.1"/>
</dbReference>
<dbReference type="Proteomes" id="UP001500683">
    <property type="component" value="Unassembled WGS sequence"/>
</dbReference>
<organism evidence="3 4">
    <name type="scientific">Actinomadura miaoliensis</name>
    <dbReference type="NCBI Taxonomy" id="430685"/>
    <lineage>
        <taxon>Bacteria</taxon>
        <taxon>Bacillati</taxon>
        <taxon>Actinomycetota</taxon>
        <taxon>Actinomycetes</taxon>
        <taxon>Streptosporangiales</taxon>
        <taxon>Thermomonosporaceae</taxon>
        <taxon>Actinomadura</taxon>
    </lineage>
</organism>
<comment type="caution">
    <text evidence="3">The sequence shown here is derived from an EMBL/GenBank/DDBJ whole genome shotgun (WGS) entry which is preliminary data.</text>
</comment>
<feature type="transmembrane region" description="Helical" evidence="2">
    <location>
        <begin position="151"/>
        <end position="171"/>
    </location>
</feature>
<keyword evidence="4" id="KW-1185">Reference proteome</keyword>
<keyword evidence="2" id="KW-1133">Transmembrane helix</keyword>
<evidence type="ECO:0000313" key="4">
    <source>
        <dbReference type="Proteomes" id="UP001500683"/>
    </source>
</evidence>
<evidence type="ECO:0000313" key="3">
    <source>
        <dbReference type="EMBL" id="GAA4067926.1"/>
    </source>
</evidence>
<protein>
    <submittedName>
        <fullName evidence="3">Uncharacterized protein</fullName>
    </submittedName>
</protein>
<feature type="transmembrane region" description="Helical" evidence="2">
    <location>
        <begin position="50"/>
        <end position="69"/>
    </location>
</feature>
<sequence length="208" mass="21678">MATPPFPMYSPRTPADGGPLVRPRYGAGRADDPGYLRSLRTGTVLARLRAVMLVLAVAQVLILAISPLLVPGGPAGLPAPWTVPPLAAAVLVAALAGPRTPRPLRPGGDRGQAAAAALLQFRQAILVRFALADAVILLGLALAVTTRDEPVFLAAFALGYPLLLGLALPTAGGVERVRRRLEADGADSHLWAVLLAPAPDRRHLTTAR</sequence>
<feature type="transmembrane region" description="Helical" evidence="2">
    <location>
        <begin position="125"/>
        <end position="145"/>
    </location>
</feature>
<evidence type="ECO:0000256" key="2">
    <source>
        <dbReference type="SAM" id="Phobius"/>
    </source>
</evidence>
<reference evidence="4" key="1">
    <citation type="journal article" date="2019" name="Int. J. Syst. Evol. Microbiol.">
        <title>The Global Catalogue of Microorganisms (GCM) 10K type strain sequencing project: providing services to taxonomists for standard genome sequencing and annotation.</title>
        <authorList>
            <consortium name="The Broad Institute Genomics Platform"/>
            <consortium name="The Broad Institute Genome Sequencing Center for Infectious Disease"/>
            <person name="Wu L."/>
            <person name="Ma J."/>
        </authorList>
    </citation>
    <scope>NUCLEOTIDE SEQUENCE [LARGE SCALE GENOMIC DNA]</scope>
    <source>
        <strain evidence="4">JCM 16702</strain>
    </source>
</reference>
<gene>
    <name evidence="3" type="ORF">GCM10022214_23450</name>
</gene>
<accession>A0ABP7VIE8</accession>
<feature type="transmembrane region" description="Helical" evidence="2">
    <location>
        <begin position="81"/>
        <end position="97"/>
    </location>
</feature>
<keyword evidence="2" id="KW-0812">Transmembrane</keyword>